<dbReference type="EMBL" id="GBRH01167288">
    <property type="protein sequence ID" value="JAE30608.1"/>
    <property type="molecule type" value="Transcribed_RNA"/>
</dbReference>
<proteinExistence type="predicted"/>
<reference evidence="1" key="1">
    <citation type="submission" date="2014-09" db="EMBL/GenBank/DDBJ databases">
        <authorList>
            <person name="Magalhaes I.L.F."/>
            <person name="Oliveira U."/>
            <person name="Santos F.R."/>
            <person name="Vidigal T.H.D.A."/>
            <person name="Brescovit A.D."/>
            <person name="Santos A.J."/>
        </authorList>
    </citation>
    <scope>NUCLEOTIDE SEQUENCE</scope>
    <source>
        <tissue evidence="1">Shoot tissue taken approximately 20 cm above the soil surface</tissue>
    </source>
</reference>
<reference evidence="1" key="2">
    <citation type="journal article" date="2015" name="Data Brief">
        <title>Shoot transcriptome of the giant reed, Arundo donax.</title>
        <authorList>
            <person name="Barrero R.A."/>
            <person name="Guerrero F.D."/>
            <person name="Moolhuijzen P."/>
            <person name="Goolsby J.A."/>
            <person name="Tidwell J."/>
            <person name="Bellgard S.E."/>
            <person name="Bellgard M.I."/>
        </authorList>
    </citation>
    <scope>NUCLEOTIDE SEQUENCE</scope>
    <source>
        <tissue evidence="1">Shoot tissue taken approximately 20 cm above the soil surface</tissue>
    </source>
</reference>
<sequence length="53" mass="5918">MHGFWTRGTDGYWARGCDPVLFLSRLSLILGSQTSPMREIPHGLRAGPITFLT</sequence>
<dbReference type="AlphaFoldDB" id="A0A0A9HCL5"/>
<name>A0A0A9HCL5_ARUDO</name>
<evidence type="ECO:0000313" key="1">
    <source>
        <dbReference type="EMBL" id="JAE30608.1"/>
    </source>
</evidence>
<accession>A0A0A9HCL5</accession>
<protein>
    <submittedName>
        <fullName evidence="1">Uncharacterized protein</fullName>
    </submittedName>
</protein>
<organism evidence="1">
    <name type="scientific">Arundo donax</name>
    <name type="common">Giant reed</name>
    <name type="synonym">Donax arundinaceus</name>
    <dbReference type="NCBI Taxonomy" id="35708"/>
    <lineage>
        <taxon>Eukaryota</taxon>
        <taxon>Viridiplantae</taxon>
        <taxon>Streptophyta</taxon>
        <taxon>Embryophyta</taxon>
        <taxon>Tracheophyta</taxon>
        <taxon>Spermatophyta</taxon>
        <taxon>Magnoliopsida</taxon>
        <taxon>Liliopsida</taxon>
        <taxon>Poales</taxon>
        <taxon>Poaceae</taxon>
        <taxon>PACMAD clade</taxon>
        <taxon>Arundinoideae</taxon>
        <taxon>Arundineae</taxon>
        <taxon>Arundo</taxon>
    </lineage>
</organism>